<reference evidence="1" key="1">
    <citation type="submission" date="2021-05" db="EMBL/GenBank/DDBJ databases">
        <title>Comparative genomics of three Colletotrichum scovillei strains and genetic complementation revealed genes involved fungal growth and virulence on chili pepper.</title>
        <authorList>
            <person name="Hsieh D.-K."/>
            <person name="Chuang S.-C."/>
            <person name="Chen C.-Y."/>
            <person name="Chao Y.-T."/>
            <person name="Lu M.-Y.J."/>
            <person name="Lee M.-H."/>
            <person name="Shih M.-C."/>
        </authorList>
    </citation>
    <scope>NUCLEOTIDE SEQUENCE</scope>
    <source>
        <strain evidence="1">Coll-153</strain>
    </source>
</reference>
<comment type="caution">
    <text evidence="1">The sequence shown here is derived from an EMBL/GenBank/DDBJ whole genome shotgun (WGS) entry which is preliminary data.</text>
</comment>
<dbReference type="AlphaFoldDB" id="A0A9P7RCC2"/>
<evidence type="ECO:0000313" key="2">
    <source>
        <dbReference type="Proteomes" id="UP000699042"/>
    </source>
</evidence>
<keyword evidence="2" id="KW-1185">Reference proteome</keyword>
<dbReference type="EMBL" id="JAESDN010000002">
    <property type="protein sequence ID" value="KAG7054575.1"/>
    <property type="molecule type" value="Genomic_DNA"/>
</dbReference>
<proteinExistence type="predicted"/>
<protein>
    <submittedName>
        <fullName evidence="1">Uncharacterized protein</fullName>
    </submittedName>
</protein>
<sequence length="59" mass="6585">MWRCIAEERRTAATTLCTVLSKEGDAGSETRKQLMSLAPIVVLLRETKSGLHQILCRLV</sequence>
<organism evidence="1 2">
    <name type="scientific">Colletotrichum scovillei</name>
    <dbReference type="NCBI Taxonomy" id="1209932"/>
    <lineage>
        <taxon>Eukaryota</taxon>
        <taxon>Fungi</taxon>
        <taxon>Dikarya</taxon>
        <taxon>Ascomycota</taxon>
        <taxon>Pezizomycotina</taxon>
        <taxon>Sordariomycetes</taxon>
        <taxon>Hypocreomycetidae</taxon>
        <taxon>Glomerellales</taxon>
        <taxon>Glomerellaceae</taxon>
        <taxon>Colletotrichum</taxon>
        <taxon>Colletotrichum acutatum species complex</taxon>
    </lineage>
</organism>
<gene>
    <name evidence="1" type="ORF">JMJ77_007053</name>
</gene>
<accession>A0A9P7RCC2</accession>
<evidence type="ECO:0000313" key="1">
    <source>
        <dbReference type="EMBL" id="KAG7054575.1"/>
    </source>
</evidence>
<name>A0A9P7RCC2_9PEZI</name>
<dbReference type="Proteomes" id="UP000699042">
    <property type="component" value="Unassembled WGS sequence"/>
</dbReference>